<protein>
    <submittedName>
        <fullName evidence="2">Uncharacterized protein</fullName>
    </submittedName>
</protein>
<dbReference type="Proteomes" id="UP001439008">
    <property type="component" value="Unassembled WGS sequence"/>
</dbReference>
<feature type="compositionally biased region" description="Basic and acidic residues" evidence="1">
    <location>
        <begin position="89"/>
        <end position="99"/>
    </location>
</feature>
<proteinExistence type="predicted"/>
<dbReference type="EMBL" id="JBDODL010002719">
    <property type="protein sequence ID" value="MES1922395.1"/>
    <property type="molecule type" value="Genomic_DNA"/>
</dbReference>
<name>A0ABV2ARV4_9EUKA</name>
<accession>A0ABV2ARV4</accession>
<evidence type="ECO:0000313" key="2">
    <source>
        <dbReference type="EMBL" id="MES1922395.1"/>
    </source>
</evidence>
<keyword evidence="3" id="KW-1185">Reference proteome</keyword>
<sequence>MPNTGISLKGLHNMSLHNMQKNIHRGMQIPNHHLPKMPVAGNNANQALMNSIKKIGYGIPPRQFENRRPNHARMHREREWQSSSPFQDDEIRSPIEDSCRPNCPSAQKINTYKTIYQVKDNERRCNRNKLQKVLQEIVVHRNKRSIRGALESDYLPSKEMLIKPIPKNSEQILKNLLDSVEIMDRGHILEALSLSDIRQAIRMKIILSNKTSLRAIFRYFHAKTEQEDWVYFCSIVVRFAKFVAVLTQILSIAIISPKILQFCKSKIAIF</sequence>
<evidence type="ECO:0000256" key="1">
    <source>
        <dbReference type="SAM" id="MobiDB-lite"/>
    </source>
</evidence>
<reference evidence="2 3" key="1">
    <citation type="journal article" date="2024" name="BMC Biol.">
        <title>Comparative genomics of Ascetosporea gives new insight into the evolutionary basis for animal parasitism in Rhizaria.</title>
        <authorList>
            <person name="Hiltunen Thoren M."/>
            <person name="Onut-Brannstrom I."/>
            <person name="Alfjorden A."/>
            <person name="Peckova H."/>
            <person name="Swords F."/>
            <person name="Hooper C."/>
            <person name="Holzer A.S."/>
            <person name="Bass D."/>
            <person name="Burki F."/>
        </authorList>
    </citation>
    <scope>NUCLEOTIDE SEQUENCE [LARGE SCALE GENOMIC DNA]</scope>
    <source>
        <strain evidence="2">20-A016</strain>
    </source>
</reference>
<organism evidence="2 3">
    <name type="scientific">Bonamia ostreae</name>
    <dbReference type="NCBI Taxonomy" id="126728"/>
    <lineage>
        <taxon>Eukaryota</taxon>
        <taxon>Sar</taxon>
        <taxon>Rhizaria</taxon>
        <taxon>Endomyxa</taxon>
        <taxon>Ascetosporea</taxon>
        <taxon>Haplosporida</taxon>
        <taxon>Bonamia</taxon>
    </lineage>
</organism>
<feature type="non-terminal residue" evidence="2">
    <location>
        <position position="270"/>
    </location>
</feature>
<evidence type="ECO:0000313" key="3">
    <source>
        <dbReference type="Proteomes" id="UP001439008"/>
    </source>
</evidence>
<gene>
    <name evidence="2" type="ORF">MHBO_003906</name>
</gene>
<feature type="region of interest" description="Disordered" evidence="1">
    <location>
        <begin position="74"/>
        <end position="99"/>
    </location>
</feature>
<comment type="caution">
    <text evidence="2">The sequence shown here is derived from an EMBL/GenBank/DDBJ whole genome shotgun (WGS) entry which is preliminary data.</text>
</comment>